<protein>
    <submittedName>
        <fullName evidence="1">Uncharacterized protein</fullName>
    </submittedName>
</protein>
<name>A0AAW0SF63_SCYPA</name>
<organism evidence="1 2">
    <name type="scientific">Scylla paramamosain</name>
    <name type="common">Mud crab</name>
    <dbReference type="NCBI Taxonomy" id="85552"/>
    <lineage>
        <taxon>Eukaryota</taxon>
        <taxon>Metazoa</taxon>
        <taxon>Ecdysozoa</taxon>
        <taxon>Arthropoda</taxon>
        <taxon>Crustacea</taxon>
        <taxon>Multicrustacea</taxon>
        <taxon>Malacostraca</taxon>
        <taxon>Eumalacostraca</taxon>
        <taxon>Eucarida</taxon>
        <taxon>Decapoda</taxon>
        <taxon>Pleocyemata</taxon>
        <taxon>Brachyura</taxon>
        <taxon>Eubrachyura</taxon>
        <taxon>Portunoidea</taxon>
        <taxon>Portunidae</taxon>
        <taxon>Portuninae</taxon>
        <taxon>Scylla</taxon>
    </lineage>
</organism>
<dbReference type="AlphaFoldDB" id="A0AAW0SF63"/>
<comment type="caution">
    <text evidence="1">The sequence shown here is derived from an EMBL/GenBank/DDBJ whole genome shotgun (WGS) entry which is preliminary data.</text>
</comment>
<dbReference type="Proteomes" id="UP001487740">
    <property type="component" value="Unassembled WGS sequence"/>
</dbReference>
<evidence type="ECO:0000313" key="1">
    <source>
        <dbReference type="EMBL" id="KAK8373416.1"/>
    </source>
</evidence>
<dbReference type="EMBL" id="JARAKH010001169">
    <property type="protein sequence ID" value="KAK8373416.1"/>
    <property type="molecule type" value="Genomic_DNA"/>
</dbReference>
<accession>A0AAW0SF63</accession>
<gene>
    <name evidence="1" type="ORF">O3P69_007784</name>
</gene>
<reference evidence="1 2" key="1">
    <citation type="submission" date="2023-03" db="EMBL/GenBank/DDBJ databases">
        <title>High-quality genome of Scylla paramamosain provides insights in environmental adaptation.</title>
        <authorList>
            <person name="Zhang L."/>
        </authorList>
    </citation>
    <scope>NUCLEOTIDE SEQUENCE [LARGE SCALE GENOMIC DNA]</scope>
    <source>
        <strain evidence="1">LZ_2023a</strain>
        <tissue evidence="1">Muscle</tissue>
    </source>
</reference>
<proteinExistence type="predicted"/>
<feature type="non-terminal residue" evidence="1">
    <location>
        <position position="1"/>
    </location>
</feature>
<sequence>NLYQHLVIKQCCHARPNVLHCNQGVKLHQEKRQSVTTFKPHKRQPSTLVEARELQAVSQRRGCSSLKLTQGHKNWQVLLLPGPAARVLQSTPVWEGRM</sequence>
<evidence type="ECO:0000313" key="2">
    <source>
        <dbReference type="Proteomes" id="UP001487740"/>
    </source>
</evidence>
<keyword evidence="2" id="KW-1185">Reference proteome</keyword>